<dbReference type="Proteomes" id="UP000540506">
    <property type="component" value="Unassembled WGS sequence"/>
</dbReference>
<name>A0A7W7VXF6_KITKI</name>
<feature type="transmembrane region" description="Helical" evidence="7">
    <location>
        <begin position="113"/>
        <end position="134"/>
    </location>
</feature>
<dbReference type="RefSeq" id="WP_312897427.1">
    <property type="nucleotide sequence ID" value="NZ_JACHJV010000001.1"/>
</dbReference>
<keyword evidence="4 7" id="KW-1133">Transmembrane helix</keyword>
<evidence type="ECO:0000313" key="10">
    <source>
        <dbReference type="EMBL" id="MBB4926431.1"/>
    </source>
</evidence>
<protein>
    <submittedName>
        <fullName evidence="10">Putative membrane protein YccC</fullName>
    </submittedName>
</protein>
<feature type="transmembrane region" description="Helical" evidence="7">
    <location>
        <begin position="409"/>
        <end position="427"/>
    </location>
</feature>
<evidence type="ECO:0000256" key="7">
    <source>
        <dbReference type="SAM" id="Phobius"/>
    </source>
</evidence>
<dbReference type="EMBL" id="JACHJV010000001">
    <property type="protein sequence ID" value="MBB4926431.1"/>
    <property type="molecule type" value="Genomic_DNA"/>
</dbReference>
<feature type="domain" description="Integral membrane protein YccS N-terminal" evidence="8">
    <location>
        <begin position="108"/>
        <end position="208"/>
    </location>
</feature>
<feature type="transmembrane region" description="Helical" evidence="7">
    <location>
        <begin position="485"/>
        <end position="503"/>
    </location>
</feature>
<keyword evidence="5 7" id="KW-0472">Membrane</keyword>
<comment type="caution">
    <text evidence="10">The sequence shown here is derived from an EMBL/GenBank/DDBJ whole genome shotgun (WGS) entry which is preliminary data.</text>
</comment>
<feature type="domain" description="Integral membrane bound transporter" evidence="9">
    <location>
        <begin position="377"/>
        <end position="497"/>
    </location>
</feature>
<feature type="transmembrane region" description="Helical" evidence="7">
    <location>
        <begin position="368"/>
        <end position="389"/>
    </location>
</feature>
<accession>A0A7W7VXF6</accession>
<evidence type="ECO:0000256" key="1">
    <source>
        <dbReference type="ARBA" id="ARBA00004651"/>
    </source>
</evidence>
<keyword evidence="3 7" id="KW-0812">Transmembrane</keyword>
<keyword evidence="2" id="KW-1003">Cell membrane</keyword>
<dbReference type="GO" id="GO:0005886">
    <property type="term" value="C:plasma membrane"/>
    <property type="evidence" value="ECO:0007669"/>
    <property type="project" value="UniProtKB-SubCell"/>
</dbReference>
<feature type="transmembrane region" description="Helical" evidence="7">
    <location>
        <begin position="90"/>
        <end position="107"/>
    </location>
</feature>
<dbReference type="PANTHER" id="PTHR30509">
    <property type="entry name" value="P-HYDROXYBENZOIC ACID EFFLUX PUMP SUBUNIT-RELATED"/>
    <property type="match status" value="1"/>
</dbReference>
<feature type="transmembrane region" description="Helical" evidence="7">
    <location>
        <begin position="164"/>
        <end position="183"/>
    </location>
</feature>
<keyword evidence="11" id="KW-1185">Reference proteome</keyword>
<evidence type="ECO:0000259" key="8">
    <source>
        <dbReference type="Pfam" id="PF12805"/>
    </source>
</evidence>
<evidence type="ECO:0000256" key="2">
    <source>
        <dbReference type="ARBA" id="ARBA00022475"/>
    </source>
</evidence>
<evidence type="ECO:0000256" key="4">
    <source>
        <dbReference type="ARBA" id="ARBA00022989"/>
    </source>
</evidence>
<dbReference type="Pfam" id="PF12805">
    <property type="entry name" value="FUSC-like"/>
    <property type="match status" value="1"/>
</dbReference>
<feature type="transmembrane region" description="Helical" evidence="7">
    <location>
        <begin position="434"/>
        <end position="450"/>
    </location>
</feature>
<reference evidence="10 11" key="1">
    <citation type="submission" date="2020-08" db="EMBL/GenBank/DDBJ databases">
        <title>Sequencing the genomes of 1000 actinobacteria strains.</title>
        <authorList>
            <person name="Klenk H.-P."/>
        </authorList>
    </citation>
    <scope>NUCLEOTIDE SEQUENCE [LARGE SCALE GENOMIC DNA]</scope>
    <source>
        <strain evidence="10 11">DSM 41654</strain>
    </source>
</reference>
<proteinExistence type="inferred from homology"/>
<feature type="transmembrane region" description="Helical" evidence="7">
    <location>
        <begin position="456"/>
        <end position="473"/>
    </location>
</feature>
<dbReference type="InterPro" id="IPR032692">
    <property type="entry name" value="YccS_N"/>
</dbReference>
<evidence type="ECO:0000313" key="11">
    <source>
        <dbReference type="Proteomes" id="UP000540506"/>
    </source>
</evidence>
<evidence type="ECO:0000256" key="6">
    <source>
        <dbReference type="ARBA" id="ARBA00043993"/>
    </source>
</evidence>
<sequence length="679" mass="69091">MRTSENHDETGASAAGPGSGLLVPPAWLVRTLRPQPTPVPKAAALRAAVGMGLPVAVGAAVGQSADGALVAMGALGAVLGDTADAYRLRVFNIAVPQLFAAAGLALGEQVHGHGWAAVAALTGLALVAGMMSTIGAVSSAAGLNVLLMAVIGAGLPFPPPWWRGPGLILLGAGLILAMALLAWPARSGVPERAAVAQAYQETANLLDAAGGADWSEARARLTRALDHAYDLLLSRRALAPGRSRGMSRLIALLNAVTPLVETAPAVHAAGGHLGAQLAAEVRRIAAAVANRTPLPPPAADGASATASAGPVERAAAAAVLHAHEVLAGAYEDPAAAPVPHPAPLLVRMRERTREVLLSADSWHYGLRLALCLGLAQTLVSIVAVPRSYWVPLTVTFVLKPDFGSVFSRAVLRALGTVVGLVLAAAVLETVPRGGWEAPVVAVLAAALPVVSRRSYGLQTVVITPLILILSDLLSHQGVHLLVPRLLDSLLGCAIVLVAGYALWPESWHSRVGARLADAVDDVARYLECAFTGGGADASFASSPPGAGPPAGPSSRAKLRRRLYRDLAGLRTEFQRALGEPPPMGARAAAWWPLLVAVERVIDAGTAAAVQTAQGAQPPQPAEVAAVAADLRALATAIRGGGADIAPLREVTEGGALAAVRREVAAARSALAGPGGDPEG</sequence>
<dbReference type="PANTHER" id="PTHR30509:SF9">
    <property type="entry name" value="MULTIDRUG RESISTANCE PROTEIN MDTO"/>
    <property type="match status" value="1"/>
</dbReference>
<dbReference type="Pfam" id="PF13515">
    <property type="entry name" value="FUSC_2"/>
    <property type="match status" value="1"/>
</dbReference>
<comment type="similarity">
    <text evidence="6">Belongs to the YccS/YhfK family.</text>
</comment>
<organism evidence="10 11">
    <name type="scientific">Kitasatospora kifunensis</name>
    <name type="common">Streptomyces kifunensis</name>
    <dbReference type="NCBI Taxonomy" id="58351"/>
    <lineage>
        <taxon>Bacteria</taxon>
        <taxon>Bacillati</taxon>
        <taxon>Actinomycetota</taxon>
        <taxon>Actinomycetes</taxon>
        <taxon>Kitasatosporales</taxon>
        <taxon>Streptomycetaceae</taxon>
        <taxon>Kitasatospora</taxon>
    </lineage>
</organism>
<comment type="subcellular location">
    <subcellularLocation>
        <location evidence="1">Cell membrane</location>
        <topology evidence="1">Multi-pass membrane protein</topology>
    </subcellularLocation>
</comment>
<dbReference type="InterPro" id="IPR049453">
    <property type="entry name" value="Memb_transporter_dom"/>
</dbReference>
<evidence type="ECO:0000256" key="5">
    <source>
        <dbReference type="ARBA" id="ARBA00023136"/>
    </source>
</evidence>
<dbReference type="AlphaFoldDB" id="A0A7W7VXF6"/>
<gene>
    <name evidence="10" type="ORF">FHR34_005424</name>
</gene>
<evidence type="ECO:0000256" key="3">
    <source>
        <dbReference type="ARBA" id="ARBA00022692"/>
    </source>
</evidence>
<evidence type="ECO:0000259" key="9">
    <source>
        <dbReference type="Pfam" id="PF13515"/>
    </source>
</evidence>